<evidence type="ECO:0000313" key="2">
    <source>
        <dbReference type="EMBL" id="AVR98161.1"/>
    </source>
</evidence>
<feature type="domain" description="PilZ" evidence="1">
    <location>
        <begin position="26"/>
        <end position="129"/>
    </location>
</feature>
<dbReference type="AlphaFoldDB" id="A0A2R4CEU4"/>
<evidence type="ECO:0000259" key="1">
    <source>
        <dbReference type="Pfam" id="PF07238"/>
    </source>
</evidence>
<protein>
    <submittedName>
        <fullName evidence="2">PilZ domain-containing protein</fullName>
    </submittedName>
</protein>
<evidence type="ECO:0000313" key="3">
    <source>
        <dbReference type="Proteomes" id="UP000240505"/>
    </source>
</evidence>
<keyword evidence="3" id="KW-1185">Reference proteome</keyword>
<accession>A0A2R4CEU4</accession>
<dbReference type="KEGG" id="masz:C9I28_22855"/>
<dbReference type="GO" id="GO:0035438">
    <property type="term" value="F:cyclic-di-GMP binding"/>
    <property type="evidence" value="ECO:0007669"/>
    <property type="project" value="InterPro"/>
</dbReference>
<dbReference type="EMBL" id="CP028324">
    <property type="protein sequence ID" value="AVR98161.1"/>
    <property type="molecule type" value="Genomic_DNA"/>
</dbReference>
<dbReference type="InterPro" id="IPR009875">
    <property type="entry name" value="PilZ_domain"/>
</dbReference>
<proteinExistence type="predicted"/>
<dbReference type="SUPFAM" id="SSF141371">
    <property type="entry name" value="PilZ domain-like"/>
    <property type="match status" value="1"/>
</dbReference>
<organism evidence="2 3">
    <name type="scientific">Pseudoduganella armeniaca</name>
    <dbReference type="NCBI Taxonomy" id="2072590"/>
    <lineage>
        <taxon>Bacteria</taxon>
        <taxon>Pseudomonadati</taxon>
        <taxon>Pseudomonadota</taxon>
        <taxon>Betaproteobacteria</taxon>
        <taxon>Burkholderiales</taxon>
        <taxon>Oxalobacteraceae</taxon>
        <taxon>Telluria group</taxon>
        <taxon>Pseudoduganella</taxon>
    </lineage>
</organism>
<name>A0A2R4CEU4_9BURK</name>
<reference evidence="2 3" key="1">
    <citation type="submission" date="2018-03" db="EMBL/GenBank/DDBJ databases">
        <title>Massilia armeniaca sp. nov., isolated from desert soil.</title>
        <authorList>
            <person name="Huang H."/>
            <person name="Ren M."/>
        </authorList>
    </citation>
    <scope>NUCLEOTIDE SEQUENCE [LARGE SCALE GENOMIC DNA]</scope>
    <source>
        <strain evidence="2 3">ZMN-3</strain>
    </source>
</reference>
<dbReference type="Proteomes" id="UP000240505">
    <property type="component" value="Chromosome"/>
</dbReference>
<sequence length="136" mass="15890">MCGMLYARPSRASTHRRNVVEQITEQRRAHIRRLLQIEASVFAEGGQPVWAAQVIDIARMGVGFILAEKLPERPRYWIRFRFPDSPIVDEAEMIIVYSRPIGSKGRYHYGGRILHVSQECRERIVEYVTRGNRYMT</sequence>
<gene>
    <name evidence="2" type="ORF">C9I28_22855</name>
</gene>
<dbReference type="Pfam" id="PF07238">
    <property type="entry name" value="PilZ"/>
    <property type="match status" value="1"/>
</dbReference>